<protein>
    <recommendedName>
        <fullName evidence="3">Cyclic lactone autoinducer peptide</fullName>
    </recommendedName>
</protein>
<comment type="caution">
    <text evidence="1">The sequence shown here is derived from an EMBL/GenBank/DDBJ whole genome shotgun (WGS) entry which is preliminary data.</text>
</comment>
<gene>
    <name evidence="1" type="ORF">WF834_00385</name>
</gene>
<evidence type="ECO:0000313" key="2">
    <source>
        <dbReference type="Proteomes" id="UP001373196"/>
    </source>
</evidence>
<accession>A0AB35Y066</accession>
<dbReference type="EMBL" id="JBBFGL010000001">
    <property type="protein sequence ID" value="MEJ5194644.1"/>
    <property type="molecule type" value="Genomic_DNA"/>
</dbReference>
<proteinExistence type="predicted"/>
<name>A0AB35Y066_9FIRM</name>
<dbReference type="Proteomes" id="UP001373196">
    <property type="component" value="Unassembled WGS sequence"/>
</dbReference>
<evidence type="ECO:0008006" key="3">
    <source>
        <dbReference type="Google" id="ProtNLM"/>
    </source>
</evidence>
<reference evidence="1" key="1">
    <citation type="submission" date="2024-03" db="EMBL/GenBank/DDBJ databases">
        <authorList>
            <person name="Plomp N."/>
            <person name="Harmsen H.J."/>
        </authorList>
    </citation>
    <scope>NUCLEOTIDE SEQUENCE</scope>
    <source>
        <strain evidence="1">HTF-128</strain>
    </source>
</reference>
<sequence>MAKNDLPMPPQCVGILSGNFYPCSSAKAAGFVRLPFHAKEK</sequence>
<evidence type="ECO:0000313" key="1">
    <source>
        <dbReference type="EMBL" id="MEJ5194644.1"/>
    </source>
</evidence>
<organism evidence="1 2">
    <name type="scientific">Faecalibacterium wellingii</name>
    <dbReference type="NCBI Taxonomy" id="2929491"/>
    <lineage>
        <taxon>Bacteria</taxon>
        <taxon>Bacillati</taxon>
        <taxon>Bacillota</taxon>
        <taxon>Clostridia</taxon>
        <taxon>Eubacteriales</taxon>
        <taxon>Oscillospiraceae</taxon>
        <taxon>Faecalibacterium</taxon>
    </lineage>
</organism>
<dbReference type="AlphaFoldDB" id="A0AB35Y066"/>